<organism evidence="1 2">
    <name type="scientific">Ascaris lumbricoides</name>
    <name type="common">Giant roundworm</name>
    <dbReference type="NCBI Taxonomy" id="6252"/>
    <lineage>
        <taxon>Eukaryota</taxon>
        <taxon>Metazoa</taxon>
        <taxon>Ecdysozoa</taxon>
        <taxon>Nematoda</taxon>
        <taxon>Chromadorea</taxon>
        <taxon>Rhabditida</taxon>
        <taxon>Spirurina</taxon>
        <taxon>Ascaridomorpha</taxon>
        <taxon>Ascaridoidea</taxon>
        <taxon>Ascarididae</taxon>
        <taxon>Ascaris</taxon>
    </lineage>
</organism>
<keyword evidence="1" id="KW-1185">Reference proteome</keyword>
<dbReference type="WBParaSite" id="ALUE_0000947901-mRNA-1">
    <property type="protein sequence ID" value="ALUE_0000947901-mRNA-1"/>
    <property type="gene ID" value="ALUE_0000947901"/>
</dbReference>
<accession>A0A0M3I073</accession>
<name>A0A0M3I073_ASCLU</name>
<proteinExistence type="predicted"/>
<evidence type="ECO:0000313" key="2">
    <source>
        <dbReference type="WBParaSite" id="ALUE_0000947901-mRNA-1"/>
    </source>
</evidence>
<sequence>MYLSDFPFYANETCDQMRDLLPIVPCPNSVCVKIIILHPNRQTCEQGPIIVRDCWSRIMTAVDKKYALSPGDLEQVFFFHIN</sequence>
<reference evidence="2" key="1">
    <citation type="submission" date="2017-02" db="UniProtKB">
        <authorList>
            <consortium name="WormBaseParasite"/>
        </authorList>
    </citation>
    <scope>IDENTIFICATION</scope>
</reference>
<protein>
    <submittedName>
        <fullName evidence="2">CRAL-TRIO domain-containing protein</fullName>
    </submittedName>
</protein>
<evidence type="ECO:0000313" key="1">
    <source>
        <dbReference type="Proteomes" id="UP000036681"/>
    </source>
</evidence>
<dbReference type="AlphaFoldDB" id="A0A0M3I073"/>
<dbReference type="Proteomes" id="UP000036681">
    <property type="component" value="Unplaced"/>
</dbReference>